<dbReference type="EMBL" id="BLXT01001356">
    <property type="protein sequence ID" value="GFN85052.1"/>
    <property type="molecule type" value="Genomic_DNA"/>
</dbReference>
<evidence type="ECO:0000313" key="2">
    <source>
        <dbReference type="Proteomes" id="UP000735302"/>
    </source>
</evidence>
<organism evidence="1 2">
    <name type="scientific">Plakobranchus ocellatus</name>
    <dbReference type="NCBI Taxonomy" id="259542"/>
    <lineage>
        <taxon>Eukaryota</taxon>
        <taxon>Metazoa</taxon>
        <taxon>Spiralia</taxon>
        <taxon>Lophotrochozoa</taxon>
        <taxon>Mollusca</taxon>
        <taxon>Gastropoda</taxon>
        <taxon>Heterobranchia</taxon>
        <taxon>Euthyneura</taxon>
        <taxon>Panpulmonata</taxon>
        <taxon>Sacoglossa</taxon>
        <taxon>Placobranchoidea</taxon>
        <taxon>Plakobranchidae</taxon>
        <taxon>Plakobranchus</taxon>
    </lineage>
</organism>
<comment type="caution">
    <text evidence="1">The sequence shown here is derived from an EMBL/GenBank/DDBJ whole genome shotgun (WGS) entry which is preliminary data.</text>
</comment>
<accession>A0AAV3YR65</accession>
<dbReference type="AlphaFoldDB" id="A0AAV3YR65"/>
<name>A0AAV3YR65_9GAST</name>
<dbReference type="Proteomes" id="UP000735302">
    <property type="component" value="Unassembled WGS sequence"/>
</dbReference>
<reference evidence="1 2" key="1">
    <citation type="journal article" date="2021" name="Elife">
        <title>Chloroplast acquisition without the gene transfer in kleptoplastic sea slugs, Plakobranchus ocellatus.</title>
        <authorList>
            <person name="Maeda T."/>
            <person name="Takahashi S."/>
            <person name="Yoshida T."/>
            <person name="Shimamura S."/>
            <person name="Takaki Y."/>
            <person name="Nagai Y."/>
            <person name="Toyoda A."/>
            <person name="Suzuki Y."/>
            <person name="Arimoto A."/>
            <person name="Ishii H."/>
            <person name="Satoh N."/>
            <person name="Nishiyama T."/>
            <person name="Hasebe M."/>
            <person name="Maruyama T."/>
            <person name="Minagawa J."/>
            <person name="Obokata J."/>
            <person name="Shigenobu S."/>
        </authorList>
    </citation>
    <scope>NUCLEOTIDE SEQUENCE [LARGE SCALE GENOMIC DNA]</scope>
</reference>
<sequence length="111" mass="12539">MLTDATGPYAYDLDMPQSRNGHSVSEQCNKCPQVLMDPLAVIQQGQQNQWTTSMSPSIFNIVEREINRNGMITCQGERQSFQTACTCIYHWSNVCITTQEDDARHVNSPLL</sequence>
<protein>
    <submittedName>
        <fullName evidence="1">Uncharacterized protein</fullName>
    </submittedName>
</protein>
<evidence type="ECO:0000313" key="1">
    <source>
        <dbReference type="EMBL" id="GFN85052.1"/>
    </source>
</evidence>
<keyword evidence="2" id="KW-1185">Reference proteome</keyword>
<gene>
    <name evidence="1" type="ORF">PoB_001155800</name>
</gene>
<proteinExistence type="predicted"/>